<name>A0A419PPQ5_CLOSI</name>
<keyword evidence="2" id="KW-1185">Reference proteome</keyword>
<comment type="caution">
    <text evidence="1">The sequence shown here is derived from an EMBL/GenBank/DDBJ whole genome shotgun (WGS) entry which is preliminary data.</text>
</comment>
<reference evidence="1 2" key="1">
    <citation type="journal article" date="2018" name="Biotechnol. Adv.">
        <title>Improved genomic resources and new bioinformatic workflow for the carcinogenic parasite Clonorchis sinensis: Biotechnological implications.</title>
        <authorList>
            <person name="Wang D."/>
            <person name="Korhonen P.K."/>
            <person name="Gasser R.B."/>
            <person name="Young N.D."/>
        </authorList>
    </citation>
    <scope>NUCLEOTIDE SEQUENCE [LARGE SCALE GENOMIC DNA]</scope>
    <source>
        <strain evidence="1">Cs-k2</strain>
    </source>
</reference>
<dbReference type="EMBL" id="NIRI02000076">
    <property type="protein sequence ID" value="KAG5442226.1"/>
    <property type="molecule type" value="Genomic_DNA"/>
</dbReference>
<evidence type="ECO:0000313" key="2">
    <source>
        <dbReference type="Proteomes" id="UP000286415"/>
    </source>
</evidence>
<accession>A0A419PPQ5</accession>
<reference evidence="1 2" key="2">
    <citation type="journal article" date="2021" name="Genomics">
        <title>High-quality reference genome for Clonorchis sinensis.</title>
        <authorList>
            <person name="Young N.D."/>
            <person name="Stroehlein A.J."/>
            <person name="Kinkar L."/>
            <person name="Wang T."/>
            <person name="Sohn W.M."/>
            <person name="Chang B.C.H."/>
            <person name="Kaur P."/>
            <person name="Weisz D."/>
            <person name="Dudchenko O."/>
            <person name="Aiden E.L."/>
            <person name="Korhonen P.K."/>
            <person name="Gasser R.B."/>
        </authorList>
    </citation>
    <scope>NUCLEOTIDE SEQUENCE [LARGE SCALE GENOMIC DNA]</scope>
    <source>
        <strain evidence="1">Cs-k2</strain>
    </source>
</reference>
<gene>
    <name evidence="1" type="ORF">CSKR_100189</name>
</gene>
<dbReference type="Proteomes" id="UP000286415">
    <property type="component" value="Unassembled WGS sequence"/>
</dbReference>
<evidence type="ECO:0000313" key="1">
    <source>
        <dbReference type="EMBL" id="KAG5442226.1"/>
    </source>
</evidence>
<protein>
    <submittedName>
        <fullName evidence="1">Uncharacterized protein</fullName>
    </submittedName>
</protein>
<organism evidence="1 2">
    <name type="scientific">Clonorchis sinensis</name>
    <name type="common">Chinese liver fluke</name>
    <dbReference type="NCBI Taxonomy" id="79923"/>
    <lineage>
        <taxon>Eukaryota</taxon>
        <taxon>Metazoa</taxon>
        <taxon>Spiralia</taxon>
        <taxon>Lophotrochozoa</taxon>
        <taxon>Platyhelminthes</taxon>
        <taxon>Trematoda</taxon>
        <taxon>Digenea</taxon>
        <taxon>Opisthorchiida</taxon>
        <taxon>Opisthorchiata</taxon>
        <taxon>Opisthorchiidae</taxon>
        <taxon>Clonorchis</taxon>
    </lineage>
</organism>
<dbReference type="AlphaFoldDB" id="A0A419PPQ5"/>
<sequence>MVKCFIASRTHLLLDYRRRRAAFRQGTPWPTHITHRAIQLSDLTSPKLPALVELETAQWLRSQLGDQKARGSNPTSGSRLLLTRLGQPSSIPVLVPPSDGMAAMLRKGATAERALGVATSCRWSSTRGTMDDR</sequence>
<proteinExistence type="predicted"/>
<dbReference type="InParanoid" id="A0A419PPQ5"/>